<keyword evidence="3" id="KW-1185">Reference proteome</keyword>
<dbReference type="Proteomes" id="UP000215902">
    <property type="component" value="Unassembled WGS sequence"/>
</dbReference>
<dbReference type="AlphaFoldDB" id="A0A267EZG4"/>
<name>A0A267EZG4_9PLAT</name>
<accession>A0A267EZG4</accession>
<evidence type="ECO:0000256" key="1">
    <source>
        <dbReference type="SAM" id="Phobius"/>
    </source>
</evidence>
<protein>
    <submittedName>
        <fullName evidence="2">Uncharacterized protein</fullName>
    </submittedName>
</protein>
<organism evidence="2 3">
    <name type="scientific">Macrostomum lignano</name>
    <dbReference type="NCBI Taxonomy" id="282301"/>
    <lineage>
        <taxon>Eukaryota</taxon>
        <taxon>Metazoa</taxon>
        <taxon>Spiralia</taxon>
        <taxon>Lophotrochozoa</taxon>
        <taxon>Platyhelminthes</taxon>
        <taxon>Rhabditophora</taxon>
        <taxon>Macrostomorpha</taxon>
        <taxon>Macrostomida</taxon>
        <taxon>Macrostomidae</taxon>
        <taxon>Macrostomum</taxon>
    </lineage>
</organism>
<reference evidence="2 3" key="1">
    <citation type="submission" date="2017-06" db="EMBL/GenBank/DDBJ databases">
        <title>A platform for efficient transgenesis in Macrostomum lignano, a flatworm model organism for stem cell research.</title>
        <authorList>
            <person name="Berezikov E."/>
        </authorList>
    </citation>
    <scope>NUCLEOTIDE SEQUENCE [LARGE SCALE GENOMIC DNA]</scope>
    <source>
        <strain evidence="2">DV1</strain>
        <tissue evidence="2">Whole organism</tissue>
    </source>
</reference>
<gene>
    <name evidence="2" type="ORF">BOX15_Mlig001664g1</name>
</gene>
<comment type="caution">
    <text evidence="2">The sequence shown here is derived from an EMBL/GenBank/DDBJ whole genome shotgun (WGS) entry which is preliminary data.</text>
</comment>
<evidence type="ECO:0000313" key="2">
    <source>
        <dbReference type="EMBL" id="PAA66384.1"/>
    </source>
</evidence>
<proteinExistence type="predicted"/>
<sequence>TKMPTAEGKPLTLAGLGGSRAPENRIVHGISGTTFYNLDAGQQQAARRGASLSAKSMPMGIVPNDRAYRRILYLQHVMTRQDGLLVWQKFPSYRLAANAMLAISGVGFLYSLGLCASMAIRRRINSFRLCDCLQQFAIRTTHLQ</sequence>
<dbReference type="EMBL" id="NIVC01001563">
    <property type="protein sequence ID" value="PAA66384.1"/>
    <property type="molecule type" value="Genomic_DNA"/>
</dbReference>
<keyword evidence="1" id="KW-0812">Transmembrane</keyword>
<keyword evidence="1" id="KW-1133">Transmembrane helix</keyword>
<feature type="transmembrane region" description="Helical" evidence="1">
    <location>
        <begin position="95"/>
        <end position="120"/>
    </location>
</feature>
<keyword evidence="1" id="KW-0472">Membrane</keyword>
<evidence type="ECO:0000313" key="3">
    <source>
        <dbReference type="Proteomes" id="UP000215902"/>
    </source>
</evidence>
<feature type="non-terminal residue" evidence="2">
    <location>
        <position position="1"/>
    </location>
</feature>